<proteinExistence type="predicted"/>
<gene>
    <name evidence="1" type="ORF">F511_17438</name>
</gene>
<dbReference type="PANTHER" id="PTHR37610:SF97">
    <property type="entry name" value="RETROTRANSPOSON GAG DOMAIN-CONTAINING PROTEIN"/>
    <property type="match status" value="1"/>
</dbReference>
<dbReference type="AlphaFoldDB" id="A0A2Z7D4I2"/>
<keyword evidence="2" id="KW-1185">Reference proteome</keyword>
<feature type="non-terminal residue" evidence="1">
    <location>
        <position position="1"/>
    </location>
</feature>
<reference evidence="1 2" key="1">
    <citation type="journal article" date="2015" name="Proc. Natl. Acad. Sci. U.S.A.">
        <title>The resurrection genome of Boea hygrometrica: A blueprint for survival of dehydration.</title>
        <authorList>
            <person name="Xiao L."/>
            <person name="Yang G."/>
            <person name="Zhang L."/>
            <person name="Yang X."/>
            <person name="Zhao S."/>
            <person name="Ji Z."/>
            <person name="Zhou Q."/>
            <person name="Hu M."/>
            <person name="Wang Y."/>
            <person name="Chen M."/>
            <person name="Xu Y."/>
            <person name="Jin H."/>
            <person name="Xiao X."/>
            <person name="Hu G."/>
            <person name="Bao F."/>
            <person name="Hu Y."/>
            <person name="Wan P."/>
            <person name="Li L."/>
            <person name="Deng X."/>
            <person name="Kuang T."/>
            <person name="Xiang C."/>
            <person name="Zhu J.K."/>
            <person name="Oliver M.J."/>
            <person name="He Y."/>
        </authorList>
    </citation>
    <scope>NUCLEOTIDE SEQUENCE [LARGE SCALE GENOMIC DNA]</scope>
    <source>
        <strain evidence="2">cv. XS01</strain>
    </source>
</reference>
<dbReference type="PANTHER" id="PTHR37610">
    <property type="entry name" value="CCHC-TYPE DOMAIN-CONTAINING PROTEIN"/>
    <property type="match status" value="1"/>
</dbReference>
<evidence type="ECO:0000313" key="1">
    <source>
        <dbReference type="EMBL" id="KZV54050.1"/>
    </source>
</evidence>
<accession>A0A2Z7D4I2</accession>
<dbReference type="Proteomes" id="UP000250235">
    <property type="component" value="Unassembled WGS sequence"/>
</dbReference>
<dbReference type="OrthoDB" id="5544992at2759"/>
<organism evidence="1 2">
    <name type="scientific">Dorcoceras hygrometricum</name>
    <dbReference type="NCBI Taxonomy" id="472368"/>
    <lineage>
        <taxon>Eukaryota</taxon>
        <taxon>Viridiplantae</taxon>
        <taxon>Streptophyta</taxon>
        <taxon>Embryophyta</taxon>
        <taxon>Tracheophyta</taxon>
        <taxon>Spermatophyta</taxon>
        <taxon>Magnoliopsida</taxon>
        <taxon>eudicotyledons</taxon>
        <taxon>Gunneridae</taxon>
        <taxon>Pentapetalae</taxon>
        <taxon>asterids</taxon>
        <taxon>lamiids</taxon>
        <taxon>Lamiales</taxon>
        <taxon>Gesneriaceae</taxon>
        <taxon>Didymocarpoideae</taxon>
        <taxon>Trichosporeae</taxon>
        <taxon>Loxocarpinae</taxon>
        <taxon>Dorcoceras</taxon>
    </lineage>
</organism>
<evidence type="ECO:0000313" key="2">
    <source>
        <dbReference type="Proteomes" id="UP000250235"/>
    </source>
</evidence>
<sequence>YLQNGDHPGQLLVSNILAGSNYNTWSRAMWIDLHDRFHESNAPRVYQNEKLLSGLQQGSMEISSYYTCNGSKSIGSQF</sequence>
<protein>
    <submittedName>
        <fullName evidence="1">Uncharacterized protein</fullName>
    </submittedName>
</protein>
<dbReference type="EMBL" id="KQ989650">
    <property type="protein sequence ID" value="KZV54050.1"/>
    <property type="molecule type" value="Genomic_DNA"/>
</dbReference>
<name>A0A2Z7D4I2_9LAMI</name>